<keyword evidence="2" id="KW-0496">Mitochondrion</keyword>
<feature type="transmembrane region" description="Helical" evidence="1">
    <location>
        <begin position="7"/>
        <end position="32"/>
    </location>
</feature>
<geneLocation type="mitochondrion" evidence="2"/>
<evidence type="ECO:0000256" key="1">
    <source>
        <dbReference type="SAM" id="Phobius"/>
    </source>
</evidence>
<reference evidence="2" key="1">
    <citation type="journal article" date="2018" name="J. Hered.">
        <title>One hundred mitochondrial genomes of cicadas.</title>
        <authorList>
            <person name="Lukasik P."/>
            <person name="Chong R.A."/>
            <person name="Nazario K."/>
            <person name="Matsuura Y."/>
            <person name="Bublitz D."/>
            <person name="Campbell M.A."/>
            <person name="Meyer M."/>
            <person name="Van Leuven J.T."/>
            <person name="Pessacq P."/>
            <person name="Veloso C."/>
            <person name="Simon C."/>
            <person name="McCutcheon J.P."/>
        </authorList>
    </citation>
    <scope>NUCLEOTIDE SEQUENCE</scope>
    <source>
        <strain evidence="2">PL1001</strain>
        <tissue evidence="2">Bacteriome</tissue>
    </source>
</reference>
<keyword evidence="1" id="KW-0812">Transmembrane</keyword>
<dbReference type="EMBL" id="MG737809">
    <property type="protein sequence ID" value="AWV84384.1"/>
    <property type="molecule type" value="Genomic_DNA"/>
</dbReference>
<accession>A0A3S7MGI7</accession>
<sequence>MPQMSPMFWLILLIYFIIMMLMMIMFIFFIFFNIPSSSVVILKSNVSNWMW</sequence>
<keyword evidence="1" id="KW-1133">Transmembrane helix</keyword>
<proteinExistence type="predicted"/>
<gene>
    <name evidence="2" type="primary">atp8</name>
</gene>
<keyword evidence="1" id="KW-0472">Membrane</keyword>
<protein>
    <submittedName>
        <fullName evidence="2">ATP synthase F0 subunit 8</fullName>
    </submittedName>
</protein>
<organism evidence="2">
    <name type="scientific">Platypedia putnami</name>
    <dbReference type="NCBI Taxonomy" id="324535"/>
    <lineage>
        <taxon>Eukaryota</taxon>
        <taxon>Metazoa</taxon>
        <taxon>Ecdysozoa</taxon>
        <taxon>Arthropoda</taxon>
        <taxon>Hexapoda</taxon>
        <taxon>Insecta</taxon>
        <taxon>Pterygota</taxon>
        <taxon>Neoptera</taxon>
        <taxon>Paraneoptera</taxon>
        <taxon>Hemiptera</taxon>
        <taxon>Auchenorrhyncha</taxon>
        <taxon>Cicadoidea</taxon>
        <taxon>Cicadidae</taxon>
        <taxon>Tibicininae</taxon>
        <taxon>Platypediini</taxon>
        <taxon>Platypedia</taxon>
    </lineage>
</organism>
<name>A0A3S7MGI7_9HEMI</name>
<dbReference type="AlphaFoldDB" id="A0A3S7MGI7"/>
<evidence type="ECO:0000313" key="2">
    <source>
        <dbReference type="EMBL" id="AWV84384.1"/>
    </source>
</evidence>